<evidence type="ECO:0000313" key="1">
    <source>
        <dbReference type="EMBL" id="TMI96228.1"/>
    </source>
</evidence>
<comment type="caution">
    <text evidence="1">The sequence shown here is derived from an EMBL/GenBank/DDBJ whole genome shotgun (WGS) entry which is preliminary data.</text>
</comment>
<protein>
    <submittedName>
        <fullName evidence="1">Uncharacterized protein</fullName>
    </submittedName>
</protein>
<name>A0A537KKC9_9BACT</name>
<sequence length="121" mass="13226">MAVPRKSVDVHFGSGRAAFQLTTQTFDDHDLLSSLTGSFPAGFPQIAEITFNVEWSGIRDRQHVRNEAQNFEGDFMQTGSTIEWSAVNPSSGFQFTSEPANPAGVVGAVIGRERNGVFFRS</sequence>
<dbReference type="AlphaFoldDB" id="A0A537KKC9"/>
<dbReference type="Proteomes" id="UP000319353">
    <property type="component" value="Unassembled WGS sequence"/>
</dbReference>
<evidence type="ECO:0000313" key="2">
    <source>
        <dbReference type="Proteomes" id="UP000319353"/>
    </source>
</evidence>
<accession>A0A537KKC9</accession>
<dbReference type="EMBL" id="VBAL01000260">
    <property type="protein sequence ID" value="TMI96228.1"/>
    <property type="molecule type" value="Genomic_DNA"/>
</dbReference>
<gene>
    <name evidence="1" type="ORF">E6H01_13945</name>
</gene>
<proteinExistence type="predicted"/>
<organism evidence="1 2">
    <name type="scientific">Candidatus Segetimicrobium genomatis</name>
    <dbReference type="NCBI Taxonomy" id="2569760"/>
    <lineage>
        <taxon>Bacteria</taxon>
        <taxon>Bacillati</taxon>
        <taxon>Candidatus Sysuimicrobiota</taxon>
        <taxon>Candidatus Sysuimicrobiia</taxon>
        <taxon>Candidatus Sysuimicrobiales</taxon>
        <taxon>Candidatus Segetimicrobiaceae</taxon>
        <taxon>Candidatus Segetimicrobium</taxon>
    </lineage>
</organism>
<reference evidence="1 2" key="1">
    <citation type="journal article" date="2019" name="Nat. Microbiol.">
        <title>Mediterranean grassland soil C-N compound turnover is dependent on rainfall and depth, and is mediated by genomically divergent microorganisms.</title>
        <authorList>
            <person name="Diamond S."/>
            <person name="Andeer P.F."/>
            <person name="Li Z."/>
            <person name="Crits-Christoph A."/>
            <person name="Burstein D."/>
            <person name="Anantharaman K."/>
            <person name="Lane K.R."/>
            <person name="Thomas B.C."/>
            <person name="Pan C."/>
            <person name="Northen T.R."/>
            <person name="Banfield J.F."/>
        </authorList>
    </citation>
    <scope>NUCLEOTIDE SEQUENCE [LARGE SCALE GENOMIC DNA]</scope>
    <source>
        <strain evidence="1">NP_4</strain>
    </source>
</reference>